<evidence type="ECO:0000313" key="8">
    <source>
        <dbReference type="Proteomes" id="UP001265700"/>
    </source>
</evidence>
<evidence type="ECO:0000256" key="5">
    <source>
        <dbReference type="ARBA" id="ARBA00023136"/>
    </source>
</evidence>
<dbReference type="Pfam" id="PF02653">
    <property type="entry name" value="BPD_transp_2"/>
    <property type="match status" value="1"/>
</dbReference>
<comment type="subcellular location">
    <subcellularLocation>
        <location evidence="1">Cell membrane</location>
        <topology evidence="1">Multi-pass membrane protein</topology>
    </subcellularLocation>
</comment>
<comment type="caution">
    <text evidence="7">The sequence shown here is derived from an EMBL/GenBank/DDBJ whole genome shotgun (WGS) entry which is preliminary data.</text>
</comment>
<organism evidence="7 8">
    <name type="scientific">Hydrogenophaga palleronii</name>
    <dbReference type="NCBI Taxonomy" id="65655"/>
    <lineage>
        <taxon>Bacteria</taxon>
        <taxon>Pseudomonadati</taxon>
        <taxon>Pseudomonadota</taxon>
        <taxon>Betaproteobacteria</taxon>
        <taxon>Burkholderiales</taxon>
        <taxon>Comamonadaceae</taxon>
        <taxon>Hydrogenophaga</taxon>
    </lineage>
</organism>
<dbReference type="PANTHER" id="PTHR30482">
    <property type="entry name" value="HIGH-AFFINITY BRANCHED-CHAIN AMINO ACID TRANSPORT SYSTEM PERMEASE"/>
    <property type="match status" value="1"/>
</dbReference>
<evidence type="ECO:0000256" key="1">
    <source>
        <dbReference type="ARBA" id="ARBA00004651"/>
    </source>
</evidence>
<dbReference type="PANTHER" id="PTHR30482:SF20">
    <property type="entry name" value="HIGH-AFFINITY BRANCHED-CHAIN AMINO ACID TRANSPORT SYSTEM PERMEASE PROTEIN LIVM"/>
    <property type="match status" value="1"/>
</dbReference>
<gene>
    <name evidence="7" type="ORF">J2W49_003838</name>
</gene>
<dbReference type="InterPro" id="IPR001851">
    <property type="entry name" value="ABC_transp_permease"/>
</dbReference>
<evidence type="ECO:0000256" key="4">
    <source>
        <dbReference type="ARBA" id="ARBA00022989"/>
    </source>
</evidence>
<evidence type="ECO:0000256" key="3">
    <source>
        <dbReference type="ARBA" id="ARBA00022692"/>
    </source>
</evidence>
<feature type="transmembrane region" description="Helical" evidence="6">
    <location>
        <begin position="207"/>
        <end position="231"/>
    </location>
</feature>
<keyword evidence="3 6" id="KW-0812">Transmembrane</keyword>
<name>A0ABU1WSH9_9BURK</name>
<protein>
    <submittedName>
        <fullName evidence="7">Branched-chain amino acid transport system permease protein</fullName>
    </submittedName>
</protein>
<keyword evidence="8" id="KW-1185">Reference proteome</keyword>
<sequence length="316" mass="33344">MGQRALLTALVAAACVLPFVVPSYMLFQLTMVLAYALALLGLNLLVGFNGQISLGHGAFFALGAYTAAMLMEHAGWPYWATLPVAALVGGIVGYLFGLPALKLDGVYLAMATFALGVVTPQLLKYRGLETWTGGSQGLVLLKPDAPFGLPLDQDQWLYFFCLGVAMVLFAIAHNLLRGAMGLNLVAVRDHPIAAEAMGVNNARIKSITFGISALYTSVGGALSAIVVQFVAPDSFTVFLSITLLVGAVVGGLSSLSGAVFGAVFIQFVPRFAELVSKAAPWAVYGAILLVLMLIWPTGVAGGIARLRAWFFSRRQA</sequence>
<feature type="transmembrane region" description="Helical" evidence="6">
    <location>
        <begin position="76"/>
        <end position="98"/>
    </location>
</feature>
<feature type="transmembrane region" description="Helical" evidence="6">
    <location>
        <begin position="156"/>
        <end position="176"/>
    </location>
</feature>
<dbReference type="CDD" id="cd06581">
    <property type="entry name" value="TM_PBP1_LivM_like"/>
    <property type="match status" value="1"/>
</dbReference>
<keyword evidence="5 6" id="KW-0472">Membrane</keyword>
<evidence type="ECO:0000256" key="2">
    <source>
        <dbReference type="ARBA" id="ARBA00022475"/>
    </source>
</evidence>
<keyword evidence="4 6" id="KW-1133">Transmembrane helix</keyword>
<dbReference type="InterPro" id="IPR043428">
    <property type="entry name" value="LivM-like"/>
</dbReference>
<evidence type="ECO:0000256" key="6">
    <source>
        <dbReference type="SAM" id="Phobius"/>
    </source>
</evidence>
<dbReference type="EMBL" id="JAVDWU010000009">
    <property type="protein sequence ID" value="MDR7151862.1"/>
    <property type="molecule type" value="Genomic_DNA"/>
</dbReference>
<reference evidence="7 8" key="1">
    <citation type="submission" date="2023-07" db="EMBL/GenBank/DDBJ databases">
        <title>Sorghum-associated microbial communities from plants grown in Nebraska, USA.</title>
        <authorList>
            <person name="Schachtman D."/>
        </authorList>
    </citation>
    <scope>NUCLEOTIDE SEQUENCE [LARGE SCALE GENOMIC DNA]</scope>
    <source>
        <strain evidence="7 8">4249</strain>
    </source>
</reference>
<dbReference type="PROSITE" id="PS51257">
    <property type="entry name" value="PROKAR_LIPOPROTEIN"/>
    <property type="match status" value="1"/>
</dbReference>
<feature type="transmembrane region" description="Helical" evidence="6">
    <location>
        <begin position="237"/>
        <end position="269"/>
    </location>
</feature>
<evidence type="ECO:0000313" key="7">
    <source>
        <dbReference type="EMBL" id="MDR7151862.1"/>
    </source>
</evidence>
<feature type="transmembrane region" description="Helical" evidence="6">
    <location>
        <begin position="281"/>
        <end position="304"/>
    </location>
</feature>
<dbReference type="Proteomes" id="UP001265700">
    <property type="component" value="Unassembled WGS sequence"/>
</dbReference>
<keyword evidence="2" id="KW-1003">Cell membrane</keyword>
<dbReference type="RefSeq" id="WP_310320055.1">
    <property type="nucleotide sequence ID" value="NZ_JAVDWU010000009.1"/>
</dbReference>
<proteinExistence type="predicted"/>
<feature type="transmembrane region" description="Helical" evidence="6">
    <location>
        <begin position="105"/>
        <end position="123"/>
    </location>
</feature>
<accession>A0ABU1WSH9</accession>